<dbReference type="RefSeq" id="WP_166282843.1">
    <property type="nucleotide sequence ID" value="NZ_JTHE03000082.1"/>
</dbReference>
<keyword evidence="2" id="KW-1185">Reference proteome</keyword>
<comment type="caution">
    <text evidence="1">The sequence shown here is derived from an EMBL/GenBank/DDBJ whole genome shotgun (WGS) entry which is preliminary data.</text>
</comment>
<organism evidence="1 2">
    <name type="scientific">Lyngbya confervoides BDU141951</name>
    <dbReference type="NCBI Taxonomy" id="1574623"/>
    <lineage>
        <taxon>Bacteria</taxon>
        <taxon>Bacillati</taxon>
        <taxon>Cyanobacteriota</taxon>
        <taxon>Cyanophyceae</taxon>
        <taxon>Oscillatoriophycideae</taxon>
        <taxon>Oscillatoriales</taxon>
        <taxon>Microcoleaceae</taxon>
        <taxon>Lyngbya</taxon>
    </lineage>
</organism>
<evidence type="ECO:0000313" key="2">
    <source>
        <dbReference type="Proteomes" id="UP000031561"/>
    </source>
</evidence>
<dbReference type="EMBL" id="JTHE03000082">
    <property type="protein sequence ID" value="MCM1983988.1"/>
    <property type="molecule type" value="Genomic_DNA"/>
</dbReference>
<reference evidence="1 2" key="1">
    <citation type="journal article" date="2015" name="Genome Announc.">
        <title>Draft Genome Sequence of Filamentous Marine Cyanobacterium Lyngbya confervoides Strain BDU141951.</title>
        <authorList>
            <person name="Chandrababunaidu M.M."/>
            <person name="Sen D."/>
            <person name="Tripathy S."/>
        </authorList>
    </citation>
    <scope>NUCLEOTIDE SEQUENCE [LARGE SCALE GENOMIC DNA]</scope>
    <source>
        <strain evidence="1 2">BDU141951</strain>
    </source>
</reference>
<name>A0ABD4T5M6_9CYAN</name>
<dbReference type="Proteomes" id="UP000031561">
    <property type="component" value="Unassembled WGS sequence"/>
</dbReference>
<gene>
    <name evidence="1" type="ORF">QQ91_0014285</name>
</gene>
<proteinExistence type="predicted"/>
<sequence>MNHATSEAEDLMLFKIRDLGFNPKRNSDGEWIILPLNPQETWSLQLTDASQTPLSPSGQGRGHHSLREDRWMLSVNGTPQIAFLPQELLWFLRNRVSRRQHYAKTACSSPS</sequence>
<dbReference type="AlphaFoldDB" id="A0ABD4T5M6"/>
<accession>A0ABD4T5M6</accession>
<evidence type="ECO:0000313" key="1">
    <source>
        <dbReference type="EMBL" id="MCM1983988.1"/>
    </source>
</evidence>
<protein>
    <submittedName>
        <fullName evidence="1">Uncharacterized protein</fullName>
    </submittedName>
</protein>